<keyword evidence="7" id="KW-0998">Cell outer membrane</keyword>
<evidence type="ECO:0000256" key="4">
    <source>
        <dbReference type="ARBA" id="ARBA00022452"/>
    </source>
</evidence>
<name>A0A2U3KFE8_9BACT</name>
<reference evidence="10" key="1">
    <citation type="submission" date="2018-02" db="EMBL/GenBank/DDBJ databases">
        <authorList>
            <person name="Hausmann B."/>
        </authorList>
    </citation>
    <scope>NUCLEOTIDE SEQUENCE [LARGE SCALE GENOMIC DNA]</scope>
    <source>
        <strain evidence="10">Peat soil MAG SbA1</strain>
    </source>
</reference>
<evidence type="ECO:0000313" key="10">
    <source>
        <dbReference type="Proteomes" id="UP000238701"/>
    </source>
</evidence>
<keyword evidence="4" id="KW-1134">Transmembrane beta strand</keyword>
<evidence type="ECO:0000256" key="5">
    <source>
        <dbReference type="ARBA" id="ARBA00022692"/>
    </source>
</evidence>
<dbReference type="GO" id="GO:0015562">
    <property type="term" value="F:efflux transmembrane transporter activity"/>
    <property type="evidence" value="ECO:0007669"/>
    <property type="project" value="InterPro"/>
</dbReference>
<dbReference type="InterPro" id="IPR051906">
    <property type="entry name" value="TolC-like"/>
</dbReference>
<accession>A0A2U3KFE8</accession>
<dbReference type="Pfam" id="PF02321">
    <property type="entry name" value="OEP"/>
    <property type="match status" value="2"/>
</dbReference>
<dbReference type="InterPro" id="IPR003423">
    <property type="entry name" value="OMP_efflux"/>
</dbReference>
<protein>
    <submittedName>
        <fullName evidence="9">Outer membrane efflux protein</fullName>
    </submittedName>
</protein>
<evidence type="ECO:0000256" key="3">
    <source>
        <dbReference type="ARBA" id="ARBA00022448"/>
    </source>
</evidence>
<feature type="signal peptide" evidence="8">
    <location>
        <begin position="1"/>
        <end position="19"/>
    </location>
</feature>
<sequence>MRQAWRFRLLFVVACVFQAAGVAQSQAPYRLTLKEAIDKALQANLSVLVSGTRVHESEGTAARRFSNLLPHVRTETYANYQNRNLRAFGLSIPGLPVPQVIGPFSNYDFRIYADQSILDLESYRSWKASKEELESGKLDFQDARDLIVRSVASLYLNGQAAEARIEAAHSRVRASEALDALARAKHDAGTATGVDVLRAQVQLANDQQALLVAQNQYKQALLVLARSIGIDPGTELELAEPLQFQPIPTSQAETVIASALFARSDYLSLASQRQSLTEQQRANRARWYPKLSLNGNYGALGRSMGDLRGIGLIQGQIDFTIFDHDREGEAQELSSRIERVDDQLADLRRGIAEDIREALLNLESSSDQVKVAQQGRDLAERELELTQDRFQSGVTNNVEVVTAQDELARAQENYILAVASYSDAKFALARAAGGTEKNLGQYMAP</sequence>
<dbReference type="GO" id="GO:1990281">
    <property type="term" value="C:efflux pump complex"/>
    <property type="evidence" value="ECO:0007669"/>
    <property type="project" value="TreeGrafter"/>
</dbReference>
<dbReference type="Gene3D" id="1.20.1600.10">
    <property type="entry name" value="Outer membrane efflux proteins (OEP)"/>
    <property type="match status" value="1"/>
</dbReference>
<dbReference type="AlphaFoldDB" id="A0A2U3KFE8"/>
<keyword evidence="3" id="KW-0813">Transport</keyword>
<keyword evidence="5" id="KW-0812">Transmembrane</keyword>
<organism evidence="9 10">
    <name type="scientific">Candidatus Sulfotelmatobacter kueseliae</name>
    <dbReference type="NCBI Taxonomy" id="2042962"/>
    <lineage>
        <taxon>Bacteria</taxon>
        <taxon>Pseudomonadati</taxon>
        <taxon>Acidobacteriota</taxon>
        <taxon>Terriglobia</taxon>
        <taxon>Terriglobales</taxon>
        <taxon>Candidatus Korobacteraceae</taxon>
        <taxon>Candidatus Sulfotelmatobacter</taxon>
    </lineage>
</organism>
<comment type="subcellular location">
    <subcellularLocation>
        <location evidence="1">Cell outer membrane</location>
    </subcellularLocation>
</comment>
<evidence type="ECO:0000256" key="2">
    <source>
        <dbReference type="ARBA" id="ARBA00007613"/>
    </source>
</evidence>
<dbReference type="PANTHER" id="PTHR30026">
    <property type="entry name" value="OUTER MEMBRANE PROTEIN TOLC"/>
    <property type="match status" value="1"/>
</dbReference>
<keyword evidence="6" id="KW-0472">Membrane</keyword>
<gene>
    <name evidence="9" type="ORF">SBA1_20102</name>
</gene>
<dbReference type="OrthoDB" id="106196at2"/>
<comment type="similarity">
    <text evidence="2">Belongs to the outer membrane factor (OMF) (TC 1.B.17) family.</text>
</comment>
<dbReference type="EMBL" id="OMOD01000111">
    <property type="protein sequence ID" value="SPF38401.1"/>
    <property type="molecule type" value="Genomic_DNA"/>
</dbReference>
<evidence type="ECO:0000256" key="6">
    <source>
        <dbReference type="ARBA" id="ARBA00023136"/>
    </source>
</evidence>
<keyword evidence="8" id="KW-0732">Signal</keyword>
<feature type="chain" id="PRO_5015501368" evidence="8">
    <location>
        <begin position="20"/>
        <end position="445"/>
    </location>
</feature>
<evidence type="ECO:0000256" key="7">
    <source>
        <dbReference type="ARBA" id="ARBA00023237"/>
    </source>
</evidence>
<evidence type="ECO:0000256" key="8">
    <source>
        <dbReference type="SAM" id="SignalP"/>
    </source>
</evidence>
<dbReference type="Proteomes" id="UP000238701">
    <property type="component" value="Unassembled WGS sequence"/>
</dbReference>
<dbReference type="GO" id="GO:0015288">
    <property type="term" value="F:porin activity"/>
    <property type="evidence" value="ECO:0007669"/>
    <property type="project" value="TreeGrafter"/>
</dbReference>
<dbReference type="PANTHER" id="PTHR30026:SF20">
    <property type="entry name" value="OUTER MEMBRANE PROTEIN TOLC"/>
    <property type="match status" value="1"/>
</dbReference>
<dbReference type="GO" id="GO:0009279">
    <property type="term" value="C:cell outer membrane"/>
    <property type="evidence" value="ECO:0007669"/>
    <property type="project" value="UniProtKB-SubCell"/>
</dbReference>
<dbReference type="SUPFAM" id="SSF56954">
    <property type="entry name" value="Outer membrane efflux proteins (OEP)"/>
    <property type="match status" value="1"/>
</dbReference>
<evidence type="ECO:0000256" key="1">
    <source>
        <dbReference type="ARBA" id="ARBA00004442"/>
    </source>
</evidence>
<proteinExistence type="inferred from homology"/>
<evidence type="ECO:0000313" key="9">
    <source>
        <dbReference type="EMBL" id="SPF38401.1"/>
    </source>
</evidence>